<dbReference type="PANTHER" id="PTHR43172:SF1">
    <property type="entry name" value="ADENYLOSUCCINATE LYASE"/>
    <property type="match status" value="1"/>
</dbReference>
<dbReference type="Pfam" id="PF00206">
    <property type="entry name" value="Lyase_1"/>
    <property type="match status" value="1"/>
</dbReference>
<dbReference type="PROSITE" id="PS00163">
    <property type="entry name" value="FUMARATE_LYASES"/>
    <property type="match status" value="1"/>
</dbReference>
<feature type="domain" description="Adenylosuccinate lyase C-terminal" evidence="2">
    <location>
        <begin position="365"/>
        <end position="444"/>
    </location>
</feature>
<dbReference type="SMART" id="SM00998">
    <property type="entry name" value="ADSL_C"/>
    <property type="match status" value="1"/>
</dbReference>
<dbReference type="Pfam" id="PF10397">
    <property type="entry name" value="ADSL_C"/>
    <property type="match status" value="1"/>
</dbReference>
<dbReference type="PRINTS" id="PR00145">
    <property type="entry name" value="ARGSUCLYASE"/>
</dbReference>
<sequence length="457" mass="50867">MSVSVFDMQTMQHLWSTPELREIFSETNRLQKWLDVEAALASAQAELGIIPKDAADEIISACDISKVDIPAVAEEVRRIKHTLVPLLTQVRKPLSQKASESLHYGATTQDVVDTGLLLQLHEAHAVFKRDMAIVGRELLRLAEEHRDTVMVGRTHGVQALPITFGHKCAIWLDELSRHAERLEQVEPRTFVVMLVGAVGSQASYGEQAPEIERLVAKKLDLAASDISWAPSRDRIGEYLLVLAMIAGTLGKIGNELFNLQRNEFAEVEEGFTEGKLGSSTMPHKRNPTSAENVAMLSRSVRYSASMMMEALVQEHERDGIAWKSEWKAVPETALVAGAILFQAGALLKGLRVNAEAMMRNVNMMQGYLLSERVMLELGERVGKNTAHEWLYEASMKGIETGEPFGAALRAHEHIADAFTDEEIAELTRPEKYLGTIGRSIDRVIERERNAPWLRMGA</sequence>
<dbReference type="GO" id="GO:0005829">
    <property type="term" value="C:cytosol"/>
    <property type="evidence" value="ECO:0007669"/>
    <property type="project" value="TreeGrafter"/>
</dbReference>
<reference evidence="3 4" key="1">
    <citation type="submission" date="2019-06" db="EMBL/GenBank/DDBJ databases">
        <authorList>
            <person name="Li M."/>
        </authorList>
    </citation>
    <scope>NUCLEOTIDE SEQUENCE [LARGE SCALE GENOMIC DNA]</scope>
    <source>
        <strain evidence="3 4">BGMRC6574</strain>
    </source>
</reference>
<dbReference type="CDD" id="cd01597">
    <property type="entry name" value="pCLME"/>
    <property type="match status" value="1"/>
</dbReference>
<dbReference type="EMBL" id="VHLH01000006">
    <property type="protein sequence ID" value="TPW30372.1"/>
    <property type="molecule type" value="Genomic_DNA"/>
</dbReference>
<dbReference type="InterPro" id="IPR022761">
    <property type="entry name" value="Fumarate_lyase_N"/>
</dbReference>
<dbReference type="GO" id="GO:0044208">
    <property type="term" value="P:'de novo' AMP biosynthetic process"/>
    <property type="evidence" value="ECO:0007669"/>
    <property type="project" value="UniProtKB-UniPathway"/>
</dbReference>
<dbReference type="PANTHER" id="PTHR43172">
    <property type="entry name" value="ADENYLOSUCCINATE LYASE"/>
    <property type="match status" value="1"/>
</dbReference>
<comment type="caution">
    <text evidence="3">The sequence shown here is derived from an EMBL/GenBank/DDBJ whole genome shotgun (WGS) entry which is preliminary data.</text>
</comment>
<dbReference type="InterPro" id="IPR000362">
    <property type="entry name" value="Fumarate_lyase_fam"/>
</dbReference>
<accession>A0A506U7H8</accession>
<dbReference type="GO" id="GO:0070626">
    <property type="term" value="F:(S)-2-(5-amino-1-(5-phospho-D-ribosyl)imidazole-4-carboxamido) succinate lyase (fumarate-forming) activity"/>
    <property type="evidence" value="ECO:0007669"/>
    <property type="project" value="TreeGrafter"/>
</dbReference>
<dbReference type="Gene3D" id="1.20.200.10">
    <property type="entry name" value="Fumarase/aspartase (Central domain)"/>
    <property type="match status" value="1"/>
</dbReference>
<dbReference type="EC" id="4.3.2.2" evidence="3"/>
<organism evidence="3 4">
    <name type="scientific">Pararhizobium mangrovi</name>
    <dbReference type="NCBI Taxonomy" id="2590452"/>
    <lineage>
        <taxon>Bacteria</taxon>
        <taxon>Pseudomonadati</taxon>
        <taxon>Pseudomonadota</taxon>
        <taxon>Alphaproteobacteria</taxon>
        <taxon>Hyphomicrobiales</taxon>
        <taxon>Rhizobiaceae</taxon>
        <taxon>Rhizobium/Agrobacterium group</taxon>
        <taxon>Pararhizobium</taxon>
    </lineage>
</organism>
<dbReference type="GO" id="GO:0004018">
    <property type="term" value="F:N6-(1,2-dicarboxyethyl)AMP AMP-lyase (fumarate-forming) activity"/>
    <property type="evidence" value="ECO:0007669"/>
    <property type="project" value="InterPro"/>
</dbReference>
<dbReference type="PRINTS" id="PR00149">
    <property type="entry name" value="FUMRATELYASE"/>
</dbReference>
<dbReference type="UniPathway" id="UPA00075">
    <property type="reaction ID" value="UER00336"/>
</dbReference>
<dbReference type="UniPathway" id="UPA00074">
    <property type="reaction ID" value="UER00132"/>
</dbReference>
<keyword evidence="1 3" id="KW-0456">Lyase</keyword>
<protein>
    <submittedName>
        <fullName evidence="3">Adenylosuccinate lyase</fullName>
        <ecNumber evidence="3">4.3.2.2</ecNumber>
    </submittedName>
</protein>
<dbReference type="SUPFAM" id="SSF48557">
    <property type="entry name" value="L-aspartase-like"/>
    <property type="match status" value="1"/>
</dbReference>
<dbReference type="Proteomes" id="UP000320314">
    <property type="component" value="Unassembled WGS sequence"/>
</dbReference>
<dbReference type="OrthoDB" id="9768878at2"/>
<dbReference type="AlphaFoldDB" id="A0A506U7H8"/>
<dbReference type="RefSeq" id="WP_141165933.1">
    <property type="nucleotide sequence ID" value="NZ_VHLH01000006.1"/>
</dbReference>
<dbReference type="InterPro" id="IPR019468">
    <property type="entry name" value="AdenyloSucc_lyase_C"/>
</dbReference>
<evidence type="ECO:0000259" key="2">
    <source>
        <dbReference type="SMART" id="SM00998"/>
    </source>
</evidence>
<evidence type="ECO:0000313" key="4">
    <source>
        <dbReference type="Proteomes" id="UP000320314"/>
    </source>
</evidence>
<dbReference type="InterPro" id="IPR004769">
    <property type="entry name" value="Pur_lyase"/>
</dbReference>
<dbReference type="InterPro" id="IPR020557">
    <property type="entry name" value="Fumarate_lyase_CS"/>
</dbReference>
<dbReference type="NCBIfam" id="TIGR00928">
    <property type="entry name" value="purB"/>
    <property type="match status" value="1"/>
</dbReference>
<gene>
    <name evidence="3" type="primary">purB</name>
    <name evidence="3" type="ORF">FJU11_05020</name>
</gene>
<evidence type="ECO:0000313" key="3">
    <source>
        <dbReference type="EMBL" id="TPW30372.1"/>
    </source>
</evidence>
<name>A0A506U7H8_9HYPH</name>
<dbReference type="Gene3D" id="1.10.40.30">
    <property type="entry name" value="Fumarase/aspartase (C-terminal domain)"/>
    <property type="match status" value="1"/>
</dbReference>
<dbReference type="InterPro" id="IPR008948">
    <property type="entry name" value="L-Aspartase-like"/>
</dbReference>
<evidence type="ECO:0000256" key="1">
    <source>
        <dbReference type="ARBA" id="ARBA00023239"/>
    </source>
</evidence>
<proteinExistence type="predicted"/>
<dbReference type="GO" id="GO:0006189">
    <property type="term" value="P:'de novo' IMP biosynthetic process"/>
    <property type="evidence" value="ECO:0007669"/>
    <property type="project" value="UniProtKB-UniPathway"/>
</dbReference>
<keyword evidence="4" id="KW-1185">Reference proteome</keyword>